<gene>
    <name evidence="5" type="primary">106080766</name>
</gene>
<feature type="compositionally biased region" description="Polar residues" evidence="1">
    <location>
        <begin position="1003"/>
        <end position="1022"/>
    </location>
</feature>
<keyword evidence="2" id="KW-0472">Membrane</keyword>
<feature type="compositionally biased region" description="Low complexity" evidence="1">
    <location>
        <begin position="987"/>
        <end position="1002"/>
    </location>
</feature>
<dbReference type="PROSITE" id="PS50853">
    <property type="entry name" value="FN3"/>
    <property type="match status" value="3"/>
</dbReference>
<feature type="domain" description="Fibronectin type-III" evidence="4">
    <location>
        <begin position="637"/>
        <end position="730"/>
    </location>
</feature>
<dbReference type="AlphaFoldDB" id="A0A1I8NW11"/>
<dbReference type="VEuPathDB" id="VectorBase:SCAU002518"/>
<dbReference type="InterPro" id="IPR013783">
    <property type="entry name" value="Ig-like_fold"/>
</dbReference>
<accession>A0A1I8NW11</accession>
<dbReference type="PANTHER" id="PTHR46957:SF3">
    <property type="entry name" value="CYTOKINE RECEPTOR"/>
    <property type="match status" value="1"/>
</dbReference>
<dbReference type="InterPro" id="IPR036116">
    <property type="entry name" value="FN3_sf"/>
</dbReference>
<feature type="compositionally biased region" description="Basic and acidic residues" evidence="1">
    <location>
        <begin position="971"/>
        <end position="986"/>
    </location>
</feature>
<organism evidence="5 6">
    <name type="scientific">Stomoxys calcitrans</name>
    <name type="common">Stable fly</name>
    <name type="synonym">Conops calcitrans</name>
    <dbReference type="NCBI Taxonomy" id="35570"/>
    <lineage>
        <taxon>Eukaryota</taxon>
        <taxon>Metazoa</taxon>
        <taxon>Ecdysozoa</taxon>
        <taxon>Arthropoda</taxon>
        <taxon>Hexapoda</taxon>
        <taxon>Insecta</taxon>
        <taxon>Pterygota</taxon>
        <taxon>Neoptera</taxon>
        <taxon>Endopterygota</taxon>
        <taxon>Diptera</taxon>
        <taxon>Brachycera</taxon>
        <taxon>Muscomorpha</taxon>
        <taxon>Muscoidea</taxon>
        <taxon>Muscidae</taxon>
        <taxon>Stomoxys</taxon>
    </lineage>
</organism>
<keyword evidence="6" id="KW-1185">Reference proteome</keyword>
<dbReference type="PANTHER" id="PTHR46957">
    <property type="entry name" value="CYTOKINE RECEPTOR"/>
    <property type="match status" value="1"/>
</dbReference>
<keyword evidence="2" id="KW-0812">Transmembrane</keyword>
<protein>
    <recommendedName>
        <fullName evidence="4">Fibronectin type-III domain-containing protein</fullName>
    </recommendedName>
</protein>
<dbReference type="STRING" id="35570.A0A1I8NW11"/>
<feature type="transmembrane region" description="Helical" evidence="2">
    <location>
        <begin position="880"/>
        <end position="899"/>
    </location>
</feature>
<feature type="region of interest" description="Disordered" evidence="1">
    <location>
        <begin position="956"/>
        <end position="1048"/>
    </location>
</feature>
<evidence type="ECO:0000256" key="1">
    <source>
        <dbReference type="SAM" id="MobiDB-lite"/>
    </source>
</evidence>
<feature type="compositionally biased region" description="Low complexity" evidence="1">
    <location>
        <begin position="959"/>
        <end position="970"/>
    </location>
</feature>
<dbReference type="SUPFAM" id="SSF49265">
    <property type="entry name" value="Fibronectin type III"/>
    <property type="match status" value="4"/>
</dbReference>
<dbReference type="InterPro" id="IPR003961">
    <property type="entry name" value="FN3_dom"/>
</dbReference>
<dbReference type="Pfam" id="PF00041">
    <property type="entry name" value="fn3"/>
    <property type="match status" value="1"/>
</dbReference>
<evidence type="ECO:0000256" key="3">
    <source>
        <dbReference type="SAM" id="SignalP"/>
    </source>
</evidence>
<name>A0A1I8NW11_STOCA</name>
<reference evidence="5" key="1">
    <citation type="submission" date="2020-05" db="UniProtKB">
        <authorList>
            <consortium name="EnsemblMetazoa"/>
        </authorList>
    </citation>
    <scope>IDENTIFICATION</scope>
    <source>
        <strain evidence="5">USDA</strain>
    </source>
</reference>
<dbReference type="SMART" id="SM00060">
    <property type="entry name" value="FN3"/>
    <property type="match status" value="5"/>
</dbReference>
<dbReference type="Gene3D" id="2.60.40.10">
    <property type="entry name" value="Immunoglobulins"/>
    <property type="match status" value="4"/>
</dbReference>
<proteinExistence type="predicted"/>
<evidence type="ECO:0000259" key="4">
    <source>
        <dbReference type="PROSITE" id="PS50853"/>
    </source>
</evidence>
<dbReference type="CDD" id="cd00063">
    <property type="entry name" value="FN3"/>
    <property type="match status" value="3"/>
</dbReference>
<sequence>MQKVMNGLNLLMRTIIIVLVLLQWSSTHSVYAESVSYNATGSPGEMTPSRLDILVGTNAALTCTVTQGNGTNIWFNKINTNTRRGRKIVQPTDEIQVVGPHSAILKIENAEEQKSDYECMFDKYAIGLSSLYVGTPPQNVTDFDCMVYDYANMRCGFTVPENNIQVTYDLDYRLSDKSNFKTACQLENSVQKLQCNITDYLPGRDKYIFRLTANNALGKNVQEFIINNHKIVKLQPLDIRVENTTSDGVMLKWDIDKISYYRAGLVYELKIRDNYTDWRTLATDDIHPQGGIFSETVKDLYPFWNYTIQVRGKSRRVDKDEDRFWSDPTLVSFSTKSRPPHTAPDAPVGSFYSTETQLSLYWSPLPEHKHCGPGFHYVVNEFDSYGVVINSSTVNTTTLTLDSRNESLRIFSIKSANDYGHSPEGSVIRVYGGQCQFCSQYELDENNIVKGYHNDSYTLSWSPPNNDSELQNYTVFWCTPQIESVNQCKGPISYKYVDKYTTNYTTEPEDRSLNMAISANYPHYNRGMQWARCSREVSNMRMEIEATVLNESSVLVKWSSGSVCPSILKGYKLTYCQQTDSVTCKTVSFLGHSRNYTIPHLRPYKEVCVSMYMFSSSKNGSVSESICVRTEEGAPSPPMHIVVKPKSVTSKSAKIEWEPPKEHNGIVRSYTVYWYKFNNLSTMEKATNITQTSYNLTELNSSTNYTVYVTAHTVKGSEPSEHLHISTLIGTPSFPRNVRILNDSIISWDKPDFPSAYYLVALVARYSSNKTTYERVSVVNGQSCKFQLDCTYTSQEVSFSIRVRAINFGGQQEIDKDIKSMHPSEIRLGAEIDQSFCEPVKEAEVEVNAYDILDGSNQKSYFASDWIDPQFTSKCAPNNTAIFVISFVIVLAFVAYIFYRVRNKYYKMKNIKVILPDGLIDHVPNYEFSGKGSRKSSNSDLLMNFHRNDLKSKTMEQHSNAFSSLSSTSSSKDHQIDDHQIGEHPSLETTNEELSSNSSLSSHSILTYQNLHNIQQSPNRSGTPVEDDETNEMDNHAKGYTTTQNIGGNGYVTHNSQFLASLLNASERNVPSFPAMTNDGYIQPSAAKQLFQPQIQHPPIAASQNGYTTLEALGKMTAMPDEAAQNTAASPITSPQSTNAHQFTANSLATTNTSPVITDLDEIEHHNKEVIAPQPGTAGSTAISHQPNTTNNNSIYGYVTQQQLANFGNNVALAMELNT</sequence>
<evidence type="ECO:0000313" key="5">
    <source>
        <dbReference type="EnsemblMetazoa" id="SCAU002518-PA"/>
    </source>
</evidence>
<dbReference type="OrthoDB" id="6381660at2759"/>
<evidence type="ECO:0000313" key="6">
    <source>
        <dbReference type="Proteomes" id="UP000095300"/>
    </source>
</evidence>
<feature type="signal peptide" evidence="3">
    <location>
        <begin position="1"/>
        <end position="32"/>
    </location>
</feature>
<keyword evidence="3" id="KW-0732">Signal</keyword>
<evidence type="ECO:0000256" key="2">
    <source>
        <dbReference type="SAM" id="Phobius"/>
    </source>
</evidence>
<feature type="domain" description="Fibronectin type-III" evidence="4">
    <location>
        <begin position="235"/>
        <end position="338"/>
    </location>
</feature>
<feature type="domain" description="Fibronectin type-III" evidence="4">
    <location>
        <begin position="536"/>
        <end position="633"/>
    </location>
</feature>
<dbReference type="Proteomes" id="UP000095300">
    <property type="component" value="Unassembled WGS sequence"/>
</dbReference>
<dbReference type="InterPro" id="IPR050713">
    <property type="entry name" value="RTP_Phos/Ushers"/>
</dbReference>
<feature type="chain" id="PRO_5009325579" description="Fibronectin type-III domain-containing protein" evidence="3">
    <location>
        <begin position="33"/>
        <end position="1219"/>
    </location>
</feature>
<dbReference type="EnsemblMetazoa" id="SCAU002518-RA">
    <property type="protein sequence ID" value="SCAU002518-PA"/>
    <property type="gene ID" value="SCAU002518"/>
</dbReference>
<dbReference type="GO" id="GO:0016020">
    <property type="term" value="C:membrane"/>
    <property type="evidence" value="ECO:0007669"/>
    <property type="project" value="UniProtKB-SubCell"/>
</dbReference>
<keyword evidence="2" id="KW-1133">Transmembrane helix</keyword>